<evidence type="ECO:0000256" key="2">
    <source>
        <dbReference type="SAM" id="Phobius"/>
    </source>
</evidence>
<feature type="transmembrane region" description="Helical" evidence="2">
    <location>
        <begin position="41"/>
        <end position="59"/>
    </location>
</feature>
<dbReference type="PANTHER" id="PTHR38442:SF1">
    <property type="entry name" value="INNER MEMBRANE PROTEIN"/>
    <property type="match status" value="1"/>
</dbReference>
<evidence type="ECO:0000313" key="3">
    <source>
        <dbReference type="EMBL" id="MFB9375386.1"/>
    </source>
</evidence>
<keyword evidence="2" id="KW-0812">Transmembrane</keyword>
<name>A0ABV5LMS8_9ACTN</name>
<dbReference type="EMBL" id="JBHMDM010000001">
    <property type="protein sequence ID" value="MFB9375386.1"/>
    <property type="molecule type" value="Genomic_DNA"/>
</dbReference>
<dbReference type="PANTHER" id="PTHR38442">
    <property type="entry name" value="INNER MEMBRANE PROTEIN-RELATED"/>
    <property type="match status" value="1"/>
</dbReference>
<feature type="region of interest" description="Disordered" evidence="1">
    <location>
        <begin position="1"/>
        <end position="31"/>
    </location>
</feature>
<sequence>MSDAAPLPRPTRPPAGPASPRTPGDGTTDEDRRRALRRMRWNATLLLVAAAVAYALTVGREGGWGYVNAAAEAAMVGGVADWFAVTALFRHPLRLPIPHTALIPRRKEALGKSLEQFVAENFLAEDVVRDKVSRAGLPTRVGSWLRDRGGAQRVVEESATVLTGALGVLRDEEVTAVLDQVVIRRLAETPWSPTLGSLLGEVVREGTHQPVVDLTMGEAERWLVANEATVRRLVTDRAPAWAPDWLNDRLSRRVHTEALTWVRDVHRDRQHPGRKAIDDLLARYADALQHDPETRAKADEFQRRLANSPGLADTVQGLWTTVRGFLLDALADPSSSLRVRSVEALQDLGHRLLGETEADRVFATRVEGHVTDAAGHLVRRFAPELATVISETVARWDGRDAADKIELHVGRDLQFIRINGTVVGGLVGLTIHALTALLT</sequence>
<comment type="caution">
    <text evidence="3">The sequence shown here is derived from an EMBL/GenBank/DDBJ whole genome shotgun (WGS) entry which is preliminary data.</text>
</comment>
<dbReference type="Pfam" id="PF04286">
    <property type="entry name" value="DUF445"/>
    <property type="match status" value="1"/>
</dbReference>
<keyword evidence="2" id="KW-0472">Membrane</keyword>
<protein>
    <submittedName>
        <fullName evidence="3">DUF445 domain-containing protein</fullName>
    </submittedName>
</protein>
<evidence type="ECO:0000256" key="1">
    <source>
        <dbReference type="SAM" id="MobiDB-lite"/>
    </source>
</evidence>
<proteinExistence type="predicted"/>
<keyword evidence="2" id="KW-1133">Transmembrane helix</keyword>
<keyword evidence="4" id="KW-1185">Reference proteome</keyword>
<organism evidence="3 4">
    <name type="scientific">Kineococcus gynurae</name>
    <dbReference type="NCBI Taxonomy" id="452979"/>
    <lineage>
        <taxon>Bacteria</taxon>
        <taxon>Bacillati</taxon>
        <taxon>Actinomycetota</taxon>
        <taxon>Actinomycetes</taxon>
        <taxon>Kineosporiales</taxon>
        <taxon>Kineosporiaceae</taxon>
        <taxon>Kineococcus</taxon>
    </lineage>
</organism>
<accession>A0ABV5LMS8</accession>
<evidence type="ECO:0000313" key="4">
    <source>
        <dbReference type="Proteomes" id="UP001589748"/>
    </source>
</evidence>
<reference evidence="3 4" key="1">
    <citation type="submission" date="2024-09" db="EMBL/GenBank/DDBJ databases">
        <authorList>
            <person name="Sun Q."/>
            <person name="Mori K."/>
        </authorList>
    </citation>
    <scope>NUCLEOTIDE SEQUENCE [LARGE SCALE GENOMIC DNA]</scope>
    <source>
        <strain evidence="3 4">TISTR 1856</strain>
    </source>
</reference>
<dbReference type="Proteomes" id="UP001589748">
    <property type="component" value="Unassembled WGS sequence"/>
</dbReference>
<feature type="compositionally biased region" description="Pro residues" evidence="1">
    <location>
        <begin position="7"/>
        <end position="17"/>
    </location>
</feature>
<gene>
    <name evidence="3" type="ORF">ACFFVI_00230</name>
</gene>
<dbReference type="RefSeq" id="WP_380136397.1">
    <property type="nucleotide sequence ID" value="NZ_JBHLUI010000006.1"/>
</dbReference>
<dbReference type="InterPro" id="IPR007383">
    <property type="entry name" value="DUF445"/>
</dbReference>